<keyword evidence="4 5" id="KW-0472">Membrane</keyword>
<evidence type="ECO:0000313" key="6">
    <source>
        <dbReference type="EMBL" id="SEI03524.1"/>
    </source>
</evidence>
<name>A0A1H6MZH9_9FLAO</name>
<evidence type="ECO:0000256" key="1">
    <source>
        <dbReference type="ARBA" id="ARBA00004141"/>
    </source>
</evidence>
<keyword evidence="2 5" id="KW-0812">Transmembrane</keyword>
<protein>
    <submittedName>
        <fullName evidence="6">Uncharacterized membrane protein</fullName>
    </submittedName>
</protein>
<dbReference type="GO" id="GO:0016020">
    <property type="term" value="C:membrane"/>
    <property type="evidence" value="ECO:0007669"/>
    <property type="project" value="UniProtKB-SubCell"/>
</dbReference>
<feature type="transmembrane region" description="Helical" evidence="5">
    <location>
        <begin position="60"/>
        <end position="83"/>
    </location>
</feature>
<sequence length="154" mass="17584">MPEFILLSVFLISLTALKVMYKEYKFALSGRIALAAMFITTGIAHFVFVKGMSLMLPDFIPYKFTLVYFTGVIELIAAVGILVPKYRKTTGWLLILFLVLIIPSNIYATIKHVNLEDATFDGAGPDYLWYRIPLQIFFIGWVYFSCIKPVPNRK</sequence>
<feature type="transmembrane region" description="Helical" evidence="5">
    <location>
        <begin position="6"/>
        <end position="21"/>
    </location>
</feature>
<feature type="transmembrane region" description="Helical" evidence="5">
    <location>
        <begin position="28"/>
        <end position="48"/>
    </location>
</feature>
<keyword evidence="7" id="KW-1185">Reference proteome</keyword>
<evidence type="ECO:0000256" key="5">
    <source>
        <dbReference type="SAM" id="Phobius"/>
    </source>
</evidence>
<dbReference type="AlphaFoldDB" id="A0A1H6MZH9"/>
<evidence type="ECO:0000256" key="4">
    <source>
        <dbReference type="ARBA" id="ARBA00023136"/>
    </source>
</evidence>
<proteinExistence type="predicted"/>
<evidence type="ECO:0000313" key="7">
    <source>
        <dbReference type="Proteomes" id="UP000199634"/>
    </source>
</evidence>
<evidence type="ECO:0000256" key="3">
    <source>
        <dbReference type="ARBA" id="ARBA00022989"/>
    </source>
</evidence>
<dbReference type="EMBL" id="FNXE01000076">
    <property type="protein sequence ID" value="SEI03524.1"/>
    <property type="molecule type" value="Genomic_DNA"/>
</dbReference>
<dbReference type="STRING" id="1159016.SAMN02927937_02879"/>
<comment type="subcellular location">
    <subcellularLocation>
        <location evidence="1">Membrane</location>
        <topology evidence="1">Multi-pass membrane protein</topology>
    </subcellularLocation>
</comment>
<evidence type="ECO:0000256" key="2">
    <source>
        <dbReference type="ARBA" id="ARBA00022692"/>
    </source>
</evidence>
<dbReference type="PANTHER" id="PTHR36974:SF1">
    <property type="entry name" value="DOXX FAMILY MEMBRANE PROTEIN"/>
    <property type="match status" value="1"/>
</dbReference>
<accession>A0A1H6MZH9</accession>
<dbReference type="Proteomes" id="UP000199634">
    <property type="component" value="Unassembled WGS sequence"/>
</dbReference>
<dbReference type="InterPro" id="IPR032808">
    <property type="entry name" value="DoxX"/>
</dbReference>
<feature type="transmembrane region" description="Helical" evidence="5">
    <location>
        <begin position="90"/>
        <end position="108"/>
    </location>
</feature>
<dbReference type="OrthoDB" id="673526at2"/>
<dbReference type="Pfam" id="PF13564">
    <property type="entry name" value="DoxX_2"/>
    <property type="match status" value="1"/>
</dbReference>
<reference evidence="6 7" key="1">
    <citation type="submission" date="2016-10" db="EMBL/GenBank/DDBJ databases">
        <authorList>
            <person name="de Groot N.N."/>
        </authorList>
    </citation>
    <scope>NUCLEOTIDE SEQUENCE [LARGE SCALE GENOMIC DNA]</scope>
    <source>
        <strain evidence="6 7">CGMCC 1.10825</strain>
    </source>
</reference>
<keyword evidence="3 5" id="KW-1133">Transmembrane helix</keyword>
<organism evidence="6 7">
    <name type="scientific">Paenimyroides marinum</name>
    <dbReference type="NCBI Taxonomy" id="1159016"/>
    <lineage>
        <taxon>Bacteria</taxon>
        <taxon>Pseudomonadati</taxon>
        <taxon>Bacteroidota</taxon>
        <taxon>Flavobacteriia</taxon>
        <taxon>Flavobacteriales</taxon>
        <taxon>Flavobacteriaceae</taxon>
        <taxon>Paenimyroides</taxon>
    </lineage>
</organism>
<feature type="transmembrane region" description="Helical" evidence="5">
    <location>
        <begin position="128"/>
        <end position="147"/>
    </location>
</feature>
<dbReference type="PANTHER" id="PTHR36974">
    <property type="entry name" value="MEMBRANE PROTEIN-RELATED"/>
    <property type="match status" value="1"/>
</dbReference>
<gene>
    <name evidence="6" type="ORF">SAMN02927937_02879</name>
</gene>